<dbReference type="Proteomes" id="UP000265566">
    <property type="component" value="Chromosome 4"/>
</dbReference>
<dbReference type="EMBL" id="PSQE01000004">
    <property type="protein sequence ID" value="RHN58798.1"/>
    <property type="molecule type" value="Genomic_DNA"/>
</dbReference>
<evidence type="ECO:0000313" key="5">
    <source>
        <dbReference type="EnsemblPlants" id="AES86862"/>
    </source>
</evidence>
<dbReference type="Proteomes" id="UP000002051">
    <property type="component" value="Chromosome 4"/>
</dbReference>
<feature type="chain" id="PRO_5014573004" evidence="1">
    <location>
        <begin position="25"/>
        <end position="57"/>
    </location>
</feature>
<evidence type="ECO:0000313" key="3">
    <source>
        <dbReference type="EMBL" id="AES86862.1"/>
    </source>
</evidence>
<dbReference type="AlphaFoldDB" id="G7JN36"/>
<protein>
    <submittedName>
        <fullName evidence="3 4">Late nodulin</fullName>
    </submittedName>
</protein>
<evidence type="ECO:0000313" key="6">
    <source>
        <dbReference type="Proteomes" id="UP000002051"/>
    </source>
</evidence>
<dbReference type="Gramene" id="rna20745">
    <property type="protein sequence ID" value="RHN58798.1"/>
    <property type="gene ID" value="gene20745"/>
</dbReference>
<dbReference type="InterPro" id="IPR009810">
    <property type="entry name" value="Nodulin_late_dom"/>
</dbReference>
<sequence length="57" mass="6593">MAKTIKFVNLLILFIFTFLVVADASATTRCVRNSDCRHHICMYPLVPRCKYPLCRCV</sequence>
<gene>
    <name evidence="3" type="ordered locus">MTR_4g015700</name>
    <name evidence="4" type="ORF">MtrunA17_Chr4g0006271</name>
</gene>
<dbReference type="EMBL" id="CM001220">
    <property type="protein sequence ID" value="AES86862.1"/>
    <property type="molecule type" value="Genomic_DNA"/>
</dbReference>
<dbReference type="GO" id="GO:0046872">
    <property type="term" value="F:metal ion binding"/>
    <property type="evidence" value="ECO:0007669"/>
    <property type="project" value="InterPro"/>
</dbReference>
<dbReference type="PaxDb" id="3880-AES86862"/>
<keyword evidence="1" id="KW-0732">Signal</keyword>
<feature type="domain" description="Late nodulin" evidence="2">
    <location>
        <begin position="1"/>
        <end position="55"/>
    </location>
</feature>
<dbReference type="Pfam" id="PF07127">
    <property type="entry name" value="Nodulin_late"/>
    <property type="match status" value="1"/>
</dbReference>
<evidence type="ECO:0000259" key="2">
    <source>
        <dbReference type="Pfam" id="PF07127"/>
    </source>
</evidence>
<proteinExistence type="predicted"/>
<dbReference type="EnsemblPlants" id="AES86862">
    <property type="protein sequence ID" value="AES86862"/>
    <property type="gene ID" value="MTR_4g015700"/>
</dbReference>
<feature type="signal peptide" evidence="1">
    <location>
        <begin position="1"/>
        <end position="24"/>
    </location>
</feature>
<keyword evidence="6" id="KW-1185">Reference proteome</keyword>
<accession>G7JN36</accession>
<name>G7JN36_MEDTR</name>
<organism evidence="3 6">
    <name type="scientific">Medicago truncatula</name>
    <name type="common">Barrel medic</name>
    <name type="synonym">Medicago tribuloides</name>
    <dbReference type="NCBI Taxonomy" id="3880"/>
    <lineage>
        <taxon>Eukaryota</taxon>
        <taxon>Viridiplantae</taxon>
        <taxon>Streptophyta</taxon>
        <taxon>Embryophyta</taxon>
        <taxon>Tracheophyta</taxon>
        <taxon>Spermatophyta</taxon>
        <taxon>Magnoliopsida</taxon>
        <taxon>eudicotyledons</taxon>
        <taxon>Gunneridae</taxon>
        <taxon>Pentapetalae</taxon>
        <taxon>rosids</taxon>
        <taxon>fabids</taxon>
        <taxon>Fabales</taxon>
        <taxon>Fabaceae</taxon>
        <taxon>Papilionoideae</taxon>
        <taxon>50 kb inversion clade</taxon>
        <taxon>NPAAA clade</taxon>
        <taxon>Hologalegina</taxon>
        <taxon>IRL clade</taxon>
        <taxon>Trifolieae</taxon>
        <taxon>Medicago</taxon>
    </lineage>
</organism>
<reference evidence="3 6" key="1">
    <citation type="journal article" date="2011" name="Nature">
        <title>The Medicago genome provides insight into the evolution of rhizobial symbioses.</title>
        <authorList>
            <person name="Young N.D."/>
            <person name="Debelle F."/>
            <person name="Oldroyd G.E."/>
            <person name="Geurts R."/>
            <person name="Cannon S.B."/>
            <person name="Udvardi M.K."/>
            <person name="Benedito V.A."/>
            <person name="Mayer K.F."/>
            <person name="Gouzy J."/>
            <person name="Schoof H."/>
            <person name="Van de Peer Y."/>
            <person name="Proost S."/>
            <person name="Cook D.R."/>
            <person name="Meyers B.C."/>
            <person name="Spannagl M."/>
            <person name="Cheung F."/>
            <person name="De Mita S."/>
            <person name="Krishnakumar V."/>
            <person name="Gundlach H."/>
            <person name="Zhou S."/>
            <person name="Mudge J."/>
            <person name="Bharti A.K."/>
            <person name="Murray J.D."/>
            <person name="Naoumkina M.A."/>
            <person name="Rosen B."/>
            <person name="Silverstein K.A."/>
            <person name="Tang H."/>
            <person name="Rombauts S."/>
            <person name="Zhao P.X."/>
            <person name="Zhou P."/>
            <person name="Barbe V."/>
            <person name="Bardou P."/>
            <person name="Bechner M."/>
            <person name="Bellec A."/>
            <person name="Berger A."/>
            <person name="Berges H."/>
            <person name="Bidwell S."/>
            <person name="Bisseling T."/>
            <person name="Choisne N."/>
            <person name="Couloux A."/>
            <person name="Denny R."/>
            <person name="Deshpande S."/>
            <person name="Dai X."/>
            <person name="Doyle J.J."/>
            <person name="Dudez A.M."/>
            <person name="Farmer A.D."/>
            <person name="Fouteau S."/>
            <person name="Franken C."/>
            <person name="Gibelin C."/>
            <person name="Gish J."/>
            <person name="Goldstein S."/>
            <person name="Gonzalez A.J."/>
            <person name="Green P.J."/>
            <person name="Hallab A."/>
            <person name="Hartog M."/>
            <person name="Hua A."/>
            <person name="Humphray S.J."/>
            <person name="Jeong D.H."/>
            <person name="Jing Y."/>
            <person name="Jocker A."/>
            <person name="Kenton S.M."/>
            <person name="Kim D.J."/>
            <person name="Klee K."/>
            <person name="Lai H."/>
            <person name="Lang C."/>
            <person name="Lin S."/>
            <person name="Macmil S.L."/>
            <person name="Magdelenat G."/>
            <person name="Matthews L."/>
            <person name="McCorrison J."/>
            <person name="Monaghan E.L."/>
            <person name="Mun J.H."/>
            <person name="Najar F.Z."/>
            <person name="Nicholson C."/>
            <person name="Noirot C."/>
            <person name="O'Bleness M."/>
            <person name="Paule C.R."/>
            <person name="Poulain J."/>
            <person name="Prion F."/>
            <person name="Qin B."/>
            <person name="Qu C."/>
            <person name="Retzel E.F."/>
            <person name="Riddle C."/>
            <person name="Sallet E."/>
            <person name="Samain S."/>
            <person name="Samson N."/>
            <person name="Sanders I."/>
            <person name="Saurat O."/>
            <person name="Scarpelli C."/>
            <person name="Schiex T."/>
            <person name="Segurens B."/>
            <person name="Severin A.J."/>
            <person name="Sherrier D.J."/>
            <person name="Shi R."/>
            <person name="Sims S."/>
            <person name="Singer S.R."/>
            <person name="Sinharoy S."/>
            <person name="Sterck L."/>
            <person name="Viollet A."/>
            <person name="Wang B.B."/>
            <person name="Wang K."/>
            <person name="Wang M."/>
            <person name="Wang X."/>
            <person name="Warfsmann J."/>
            <person name="Weissenbach J."/>
            <person name="White D.D."/>
            <person name="White J.D."/>
            <person name="Wiley G.B."/>
            <person name="Wincker P."/>
            <person name="Xing Y."/>
            <person name="Yang L."/>
            <person name="Yao Z."/>
            <person name="Ying F."/>
            <person name="Zhai J."/>
            <person name="Zhou L."/>
            <person name="Zuber A."/>
            <person name="Denarie J."/>
            <person name="Dixon R.A."/>
            <person name="May G.D."/>
            <person name="Schwartz D.C."/>
            <person name="Rogers J."/>
            <person name="Quetier F."/>
            <person name="Town C.D."/>
            <person name="Roe B.A."/>
        </authorList>
    </citation>
    <scope>NUCLEOTIDE SEQUENCE [LARGE SCALE GENOMIC DNA]</scope>
    <source>
        <strain evidence="3">A17</strain>
        <strain evidence="5 6">cv. Jemalong A17</strain>
    </source>
</reference>
<reference evidence="5" key="3">
    <citation type="submission" date="2015-04" db="UniProtKB">
        <authorList>
            <consortium name="EnsemblPlants"/>
        </authorList>
    </citation>
    <scope>IDENTIFICATION</scope>
    <source>
        <strain evidence="5">cv. Jemalong A17</strain>
    </source>
</reference>
<reference evidence="3 6" key="2">
    <citation type="journal article" date="2014" name="BMC Genomics">
        <title>An improved genome release (version Mt4.0) for the model legume Medicago truncatula.</title>
        <authorList>
            <person name="Tang H."/>
            <person name="Krishnakumar V."/>
            <person name="Bidwell S."/>
            <person name="Rosen B."/>
            <person name="Chan A."/>
            <person name="Zhou S."/>
            <person name="Gentzbittel L."/>
            <person name="Childs K.L."/>
            <person name="Yandell M."/>
            <person name="Gundlach H."/>
            <person name="Mayer K.F."/>
            <person name="Schwartz D.C."/>
            <person name="Town C.D."/>
        </authorList>
    </citation>
    <scope>GENOME REANNOTATION</scope>
    <source>
        <strain evidence="5 6">cv. Jemalong A17</strain>
    </source>
</reference>
<reference evidence="4" key="4">
    <citation type="journal article" date="2018" name="Nat. Plants">
        <title>Whole-genome landscape of Medicago truncatula symbiotic genes.</title>
        <authorList>
            <person name="Pecrix Y."/>
            <person name="Gamas P."/>
            <person name="Carrere S."/>
        </authorList>
    </citation>
    <scope>NUCLEOTIDE SEQUENCE</scope>
    <source>
        <tissue evidence="4">Leaves</tissue>
    </source>
</reference>
<evidence type="ECO:0000256" key="1">
    <source>
        <dbReference type="SAM" id="SignalP"/>
    </source>
</evidence>
<evidence type="ECO:0000313" key="4">
    <source>
        <dbReference type="EMBL" id="RHN58798.1"/>
    </source>
</evidence>
<dbReference type="HOGENOM" id="CLU_181053_0_2_1"/>